<evidence type="ECO:0000256" key="7">
    <source>
        <dbReference type="ARBA" id="ARBA00023136"/>
    </source>
</evidence>
<keyword evidence="6" id="KW-0406">Ion transport</keyword>
<name>A0A813IW17_POLGL</name>
<keyword evidence="2" id="KW-0813">Transport</keyword>
<feature type="transmembrane region" description="Helical" evidence="9">
    <location>
        <begin position="60"/>
        <end position="82"/>
    </location>
</feature>
<dbReference type="AlphaFoldDB" id="A0A813IW17"/>
<dbReference type="GO" id="GO:0005886">
    <property type="term" value="C:plasma membrane"/>
    <property type="evidence" value="ECO:0007669"/>
    <property type="project" value="UniProtKB-SubCell"/>
</dbReference>
<feature type="compositionally biased region" description="Basic and acidic residues" evidence="8">
    <location>
        <begin position="418"/>
        <end position="427"/>
    </location>
</feature>
<evidence type="ECO:0000256" key="5">
    <source>
        <dbReference type="ARBA" id="ARBA00022989"/>
    </source>
</evidence>
<evidence type="ECO:0000313" key="10">
    <source>
        <dbReference type="EMBL" id="CAE8594514.1"/>
    </source>
</evidence>
<keyword evidence="13" id="KW-1185">Reference proteome</keyword>
<evidence type="ECO:0000256" key="3">
    <source>
        <dbReference type="ARBA" id="ARBA00022475"/>
    </source>
</evidence>
<feature type="transmembrane region" description="Helical" evidence="9">
    <location>
        <begin position="184"/>
        <end position="201"/>
    </location>
</feature>
<dbReference type="InterPro" id="IPR044669">
    <property type="entry name" value="YneE/VCCN1/2-like"/>
</dbReference>
<evidence type="ECO:0000256" key="8">
    <source>
        <dbReference type="SAM" id="MobiDB-lite"/>
    </source>
</evidence>
<feature type="transmembrane region" description="Helical" evidence="9">
    <location>
        <begin position="339"/>
        <end position="366"/>
    </location>
</feature>
<keyword evidence="3" id="KW-1003">Cell membrane</keyword>
<dbReference type="EMBL" id="CAJNNW010015345">
    <property type="protein sequence ID" value="CAE8657617.1"/>
    <property type="molecule type" value="Genomic_DNA"/>
</dbReference>
<evidence type="ECO:0000313" key="12">
    <source>
        <dbReference type="Proteomes" id="UP000626109"/>
    </source>
</evidence>
<gene>
    <name evidence="10" type="ORF">PGLA1383_LOCUS13056</name>
    <name evidence="11" type="ORF">PGLA2088_LOCUS12910</name>
</gene>
<evidence type="ECO:0000256" key="6">
    <source>
        <dbReference type="ARBA" id="ARBA00023065"/>
    </source>
</evidence>
<evidence type="ECO:0000256" key="2">
    <source>
        <dbReference type="ARBA" id="ARBA00022448"/>
    </source>
</evidence>
<evidence type="ECO:0000256" key="1">
    <source>
        <dbReference type="ARBA" id="ARBA00004651"/>
    </source>
</evidence>
<keyword evidence="7 9" id="KW-0472">Membrane</keyword>
<dbReference type="OrthoDB" id="1368at2759"/>
<dbReference type="PANTHER" id="PTHR33281:SF19">
    <property type="entry name" value="VOLTAGE-DEPENDENT ANION CHANNEL-FORMING PROTEIN YNEE"/>
    <property type="match status" value="1"/>
</dbReference>
<dbReference type="Proteomes" id="UP000626109">
    <property type="component" value="Unassembled WGS sequence"/>
</dbReference>
<evidence type="ECO:0000256" key="9">
    <source>
        <dbReference type="SAM" id="Phobius"/>
    </source>
</evidence>
<feature type="region of interest" description="Disordered" evidence="8">
    <location>
        <begin position="401"/>
        <end position="438"/>
    </location>
</feature>
<proteinExistence type="predicted"/>
<keyword evidence="5 9" id="KW-1133">Transmembrane helix</keyword>
<reference evidence="11" key="1">
    <citation type="submission" date="2021-02" db="EMBL/GenBank/DDBJ databases">
        <authorList>
            <person name="Dougan E. K."/>
            <person name="Rhodes N."/>
            <person name="Thang M."/>
            <person name="Chan C."/>
        </authorList>
    </citation>
    <scope>NUCLEOTIDE SEQUENCE</scope>
</reference>
<keyword evidence="4 9" id="KW-0812">Transmembrane</keyword>
<comment type="caution">
    <text evidence="11">The sequence shown here is derived from an EMBL/GenBank/DDBJ whole genome shotgun (WGS) entry which is preliminary data.</text>
</comment>
<feature type="region of interest" description="Disordered" evidence="8">
    <location>
        <begin position="96"/>
        <end position="118"/>
    </location>
</feature>
<dbReference type="PANTHER" id="PTHR33281">
    <property type="entry name" value="UPF0187 PROTEIN YNEE"/>
    <property type="match status" value="1"/>
</dbReference>
<sequence>MIATRADVFPFCGQQMVPCGRLCRLQLALPPVQQAAQIRSRFTGVEGQRQRRRRRPSLRVARFASLFSGLGGLLPVGLVAIVSQLSSSLLPARRQLKDGSSRRSAQIGRLAKEASPGMRRTEGFSDPLGVADRYSSDDWWKHIVDLPFSDSLRRISSHLSFNIMLAGLVWAFRRKTHLPAAPLPLTPLTVCTAALGLLLVFRTTAAYERWQLGQRNAYYVRHHLQSVLRICKPWMSARQMFVMQVQIRSFPHIIAQHLTADGGIGSGEVGPRDLLTQLSDAVARLEAHPDVSFGALNSYGRIQHHISETLCLVTDMERLAAEAIPRDYSRHTSRFLTAWIWYLPFVLLDFGDLMPFVVGVISWALLSIEEIGHALEDPFNSLTQPVLVQLILETGGGEHTLAPSGVVTTPSTSEGDSLWERTPKATEDNVEGDSDGSGGIAEAVSKTAATVAAVVAATATAVAAAPQAESTVLLPAIASDDSDVWVGERDDFPGG</sequence>
<organism evidence="11 12">
    <name type="scientific">Polarella glacialis</name>
    <name type="common">Dinoflagellate</name>
    <dbReference type="NCBI Taxonomy" id="89957"/>
    <lineage>
        <taxon>Eukaryota</taxon>
        <taxon>Sar</taxon>
        <taxon>Alveolata</taxon>
        <taxon>Dinophyceae</taxon>
        <taxon>Suessiales</taxon>
        <taxon>Suessiaceae</taxon>
        <taxon>Polarella</taxon>
    </lineage>
</organism>
<dbReference type="Pfam" id="PF25539">
    <property type="entry name" value="Bestrophin_2"/>
    <property type="match status" value="1"/>
</dbReference>
<comment type="subcellular location">
    <subcellularLocation>
        <location evidence="1">Cell membrane</location>
        <topology evidence="1">Multi-pass membrane protein</topology>
    </subcellularLocation>
</comment>
<evidence type="ECO:0000256" key="4">
    <source>
        <dbReference type="ARBA" id="ARBA00022692"/>
    </source>
</evidence>
<evidence type="ECO:0000313" key="13">
    <source>
        <dbReference type="Proteomes" id="UP000654075"/>
    </source>
</evidence>
<dbReference type="EMBL" id="CAJNNV010007127">
    <property type="protein sequence ID" value="CAE8594514.1"/>
    <property type="molecule type" value="Genomic_DNA"/>
</dbReference>
<feature type="compositionally biased region" description="Polar residues" evidence="8">
    <location>
        <begin position="406"/>
        <end position="415"/>
    </location>
</feature>
<protein>
    <submittedName>
        <fullName evidence="11">Uncharacterized protein</fullName>
    </submittedName>
</protein>
<accession>A0A813IW17</accession>
<evidence type="ECO:0000313" key="11">
    <source>
        <dbReference type="EMBL" id="CAE8657617.1"/>
    </source>
</evidence>
<dbReference type="GO" id="GO:0005254">
    <property type="term" value="F:chloride channel activity"/>
    <property type="evidence" value="ECO:0007669"/>
    <property type="project" value="InterPro"/>
</dbReference>
<dbReference type="Proteomes" id="UP000654075">
    <property type="component" value="Unassembled WGS sequence"/>
</dbReference>